<evidence type="ECO:0000313" key="9">
    <source>
        <dbReference type="Proteomes" id="UP001413721"/>
    </source>
</evidence>
<dbReference type="InterPro" id="IPR042096">
    <property type="entry name" value="Dihydro-acid_dehy_C"/>
</dbReference>
<dbReference type="RefSeq" id="WP_345937756.1">
    <property type="nucleotide sequence ID" value="NZ_JBBKTW010000005.1"/>
</dbReference>
<dbReference type="InterPro" id="IPR000581">
    <property type="entry name" value="ILV_EDD_N"/>
</dbReference>
<evidence type="ECO:0000256" key="4">
    <source>
        <dbReference type="ARBA" id="ARBA00023014"/>
    </source>
</evidence>
<dbReference type="PROSITE" id="PS00886">
    <property type="entry name" value="ILVD_EDD_1"/>
    <property type="match status" value="1"/>
</dbReference>
<dbReference type="Proteomes" id="UP001413721">
    <property type="component" value="Unassembled WGS sequence"/>
</dbReference>
<evidence type="ECO:0000259" key="7">
    <source>
        <dbReference type="Pfam" id="PF24877"/>
    </source>
</evidence>
<comment type="similarity">
    <text evidence="1">Belongs to the IlvD/Edd family.</text>
</comment>
<comment type="caution">
    <text evidence="8">The sequence shown here is derived from an EMBL/GenBank/DDBJ whole genome shotgun (WGS) entry which is preliminary data.</text>
</comment>
<organism evidence="8 9">
    <name type="scientific">Tistrella arctica</name>
    <dbReference type="NCBI Taxonomy" id="3133430"/>
    <lineage>
        <taxon>Bacteria</taxon>
        <taxon>Pseudomonadati</taxon>
        <taxon>Pseudomonadota</taxon>
        <taxon>Alphaproteobacteria</taxon>
        <taxon>Geminicoccales</taxon>
        <taxon>Geminicoccaceae</taxon>
        <taxon>Tistrella</taxon>
    </lineage>
</organism>
<accession>A0ABU9YM61</accession>
<keyword evidence="2" id="KW-0479">Metal-binding</keyword>
<evidence type="ECO:0000256" key="1">
    <source>
        <dbReference type="ARBA" id="ARBA00006486"/>
    </source>
</evidence>
<dbReference type="EC" id="4.2.1.-" evidence="8"/>
<dbReference type="Pfam" id="PF00920">
    <property type="entry name" value="ILVD_EDD_N"/>
    <property type="match status" value="1"/>
</dbReference>
<evidence type="ECO:0000259" key="6">
    <source>
        <dbReference type="Pfam" id="PF00920"/>
    </source>
</evidence>
<dbReference type="SUPFAM" id="SSF143975">
    <property type="entry name" value="IlvD/EDD N-terminal domain-like"/>
    <property type="match status" value="1"/>
</dbReference>
<keyword evidence="3" id="KW-0408">Iron</keyword>
<dbReference type="EMBL" id="JBBKTW010000005">
    <property type="protein sequence ID" value="MEN2989807.1"/>
    <property type="molecule type" value="Genomic_DNA"/>
</dbReference>
<dbReference type="InterPro" id="IPR052352">
    <property type="entry name" value="Sugar_Degrad_Dehydratases"/>
</dbReference>
<sequence length="596" mass="63811">MTRRPTQLRSRAWFDNPANPDMTALYLERYLNYGLTREELQSGKPIIGIAQTGSDLSPCNRPLVELAKRVREGIREAGGVAIEFPVHPIQETGKRPTAALDRNLAYLGLVEILYGYPFDGVVLTTGCDKTVPACLMAAATVDIPAIVLTGGPMLNGWHDGERAGSGVIIWKARRLLAEGRIDYETFIAMAAASAPSAGFCNTMGTAATMNALAETLGMSLPGCAAIPAPYRERAQMAYETGRRAVALVHENVKPSDIMTRQAFENAIVVTSAIGGSTNAPVHLSAIARHTGVDLDIRDWERIGRDIPMLVNLQPAGAYLAEDFHRAGGVPAVLGELIAGDLIHATAMTVSGRSIGDNCAGQRSRNADVIRGLGNPMLPAAGFRILHGNLFDSAVMKTSVIDDDFRRRYLSRSDDPEAFEGRAIVFDGPEDYHARIDDPALGIDEDCILFIRGVGPIGYPGAAEVVNMRAPADLIRRGVETLPCIGDGRQSGTSGSPSILNASPEAAAGGGLALLETGDRVRVDLRAGRVDALVPIETWQERRVALEAAGGYPVPPSQTPWQELQRGCLEQLSDGMVLGLAVKYQRIAAKGLPRDNH</sequence>
<keyword evidence="5 8" id="KW-0456">Lyase</keyword>
<dbReference type="SUPFAM" id="SSF52016">
    <property type="entry name" value="LeuD/IlvD-like"/>
    <property type="match status" value="1"/>
</dbReference>
<dbReference type="NCBIfam" id="NF004784">
    <property type="entry name" value="PRK06131.1"/>
    <property type="match status" value="1"/>
</dbReference>
<gene>
    <name evidence="8" type="ORF">WG926_15930</name>
</gene>
<dbReference type="Gene3D" id="3.50.30.80">
    <property type="entry name" value="IlvD/EDD C-terminal domain-like"/>
    <property type="match status" value="1"/>
</dbReference>
<name>A0ABU9YM61_9PROT</name>
<dbReference type="InterPro" id="IPR037237">
    <property type="entry name" value="IlvD/EDD_N"/>
</dbReference>
<evidence type="ECO:0000256" key="3">
    <source>
        <dbReference type="ARBA" id="ARBA00023004"/>
    </source>
</evidence>
<evidence type="ECO:0000256" key="5">
    <source>
        <dbReference type="ARBA" id="ARBA00023239"/>
    </source>
</evidence>
<reference evidence="8 9" key="1">
    <citation type="submission" date="2024-03" db="EMBL/GenBank/DDBJ databases">
        <title>High-quality draft genome sequencing of Tistrella sp. BH-R2-4.</title>
        <authorList>
            <person name="Dong C."/>
        </authorList>
    </citation>
    <scope>NUCLEOTIDE SEQUENCE [LARGE SCALE GENOMIC DNA]</scope>
    <source>
        <strain evidence="8 9">BH-R2-4</strain>
    </source>
</reference>
<keyword evidence="4" id="KW-0411">Iron-sulfur</keyword>
<evidence type="ECO:0000256" key="2">
    <source>
        <dbReference type="ARBA" id="ARBA00022723"/>
    </source>
</evidence>
<keyword evidence="9" id="KW-1185">Reference proteome</keyword>
<feature type="domain" description="Dihydroxy-acid/6-phosphogluconate dehydratase C-terminal" evidence="7">
    <location>
        <begin position="367"/>
        <end position="568"/>
    </location>
</feature>
<dbReference type="Pfam" id="PF24877">
    <property type="entry name" value="ILV_EDD_C"/>
    <property type="match status" value="1"/>
</dbReference>
<dbReference type="InterPro" id="IPR056740">
    <property type="entry name" value="ILV_EDD_C"/>
</dbReference>
<dbReference type="GO" id="GO:0016829">
    <property type="term" value="F:lyase activity"/>
    <property type="evidence" value="ECO:0007669"/>
    <property type="project" value="UniProtKB-KW"/>
</dbReference>
<dbReference type="NCBIfam" id="NF009560">
    <property type="entry name" value="PRK13017.1"/>
    <property type="match status" value="1"/>
</dbReference>
<protein>
    <submittedName>
        <fullName evidence="8">IlvD/Edd family dehydratase</fullName>
        <ecNumber evidence="8">4.2.1.-</ecNumber>
    </submittedName>
</protein>
<dbReference type="PANTHER" id="PTHR43183:SF1">
    <property type="entry name" value="HYPOTHETICAL DIHYDROXY-ACID DEHYDRATASE (EUROFUNG)-RELATED"/>
    <property type="match status" value="1"/>
</dbReference>
<dbReference type="PANTHER" id="PTHR43183">
    <property type="entry name" value="HYPOTHETICAL DIHYDROXYACID DEHYDRATASE (EUROFUNG)-RELATED"/>
    <property type="match status" value="1"/>
</dbReference>
<proteinExistence type="inferred from homology"/>
<dbReference type="InterPro" id="IPR020558">
    <property type="entry name" value="DiOHA_6PGluconate_deHydtase_CS"/>
</dbReference>
<feature type="domain" description="Dihydroxy-acid/6-phosphogluconate dehydratase N-terminal" evidence="6">
    <location>
        <begin position="44"/>
        <end position="357"/>
    </location>
</feature>
<evidence type="ECO:0000313" key="8">
    <source>
        <dbReference type="EMBL" id="MEN2989807.1"/>
    </source>
</evidence>